<organism evidence="1 2">
    <name type="scientific">Choristoneura fumiferana</name>
    <name type="common">Spruce budworm moth</name>
    <name type="synonym">Archips fumiferana</name>
    <dbReference type="NCBI Taxonomy" id="7141"/>
    <lineage>
        <taxon>Eukaryota</taxon>
        <taxon>Metazoa</taxon>
        <taxon>Ecdysozoa</taxon>
        <taxon>Arthropoda</taxon>
        <taxon>Hexapoda</taxon>
        <taxon>Insecta</taxon>
        <taxon>Pterygota</taxon>
        <taxon>Neoptera</taxon>
        <taxon>Endopterygota</taxon>
        <taxon>Lepidoptera</taxon>
        <taxon>Glossata</taxon>
        <taxon>Ditrysia</taxon>
        <taxon>Tortricoidea</taxon>
        <taxon>Tortricidae</taxon>
        <taxon>Tortricinae</taxon>
        <taxon>Choristoneura</taxon>
    </lineage>
</organism>
<dbReference type="EMBL" id="CM046104">
    <property type="protein sequence ID" value="KAI8424165.1"/>
    <property type="molecule type" value="Genomic_DNA"/>
</dbReference>
<reference evidence="1 2" key="1">
    <citation type="journal article" date="2022" name="Genome Biol. Evol.">
        <title>The Spruce Budworm Genome: Reconstructing the Evolutionary History of Antifreeze Proteins.</title>
        <authorList>
            <person name="Beliveau C."/>
            <person name="Gagne P."/>
            <person name="Picq S."/>
            <person name="Vernygora O."/>
            <person name="Keeling C.I."/>
            <person name="Pinkney K."/>
            <person name="Doucet D."/>
            <person name="Wen F."/>
            <person name="Johnston J.S."/>
            <person name="Maaroufi H."/>
            <person name="Boyle B."/>
            <person name="Laroche J."/>
            <person name="Dewar K."/>
            <person name="Juretic N."/>
            <person name="Blackburn G."/>
            <person name="Nisole A."/>
            <person name="Brunet B."/>
            <person name="Brandao M."/>
            <person name="Lumley L."/>
            <person name="Duan J."/>
            <person name="Quan G."/>
            <person name="Lucarotti C.J."/>
            <person name="Roe A.D."/>
            <person name="Sperling F.A.H."/>
            <person name="Levesque R.C."/>
            <person name="Cusson M."/>
        </authorList>
    </citation>
    <scope>NUCLEOTIDE SEQUENCE [LARGE SCALE GENOMIC DNA]</scope>
    <source>
        <strain evidence="1">Glfc:IPQL:Cfum</strain>
    </source>
</reference>
<proteinExistence type="predicted"/>
<dbReference type="Proteomes" id="UP001064048">
    <property type="component" value="Chromosome 4"/>
</dbReference>
<gene>
    <name evidence="1" type="ORF">MSG28_002755</name>
</gene>
<keyword evidence="2" id="KW-1185">Reference proteome</keyword>
<protein>
    <submittedName>
        <fullName evidence="1">Uncharacterized protein</fullName>
    </submittedName>
</protein>
<sequence length="356" mass="40599">MPSLFVLFEYTETASHLTQLVKGDLIYLPHFFAVPFINGILHVFGGMTVPRSDYHALWALARGTLKFQRGSNDLGGAITLTPWLKDVFPKWSGYKDLTTGNQFLLDFFTKFIEQALATHDDSYDRHFLDVYIKKMKEEIRTNGRTTFSVDQLVLTCVDYMFPSASATEATLTLLIEQMLLHPEIQVKIHEEIDRVVGRDRMPNLDDRKNMPYTEACLREMMRFETLVPLGVPHRTTAPVKLKGYDIPENSLVSVNLTSLHMDKKIWGDPEVFRPERFIDDGQINLSSDKSLPFGAGRRLCAGETYARQTMFQVLAAFMQAFDVSSADGRPLIKPARRIQGIITTIPEFWVRVTPRA</sequence>
<accession>A0ACC0JK00</accession>
<comment type="caution">
    <text evidence="1">The sequence shown here is derived from an EMBL/GenBank/DDBJ whole genome shotgun (WGS) entry which is preliminary data.</text>
</comment>
<name>A0ACC0JK00_CHOFU</name>
<evidence type="ECO:0000313" key="1">
    <source>
        <dbReference type="EMBL" id="KAI8424165.1"/>
    </source>
</evidence>
<evidence type="ECO:0000313" key="2">
    <source>
        <dbReference type="Proteomes" id="UP001064048"/>
    </source>
</evidence>